<dbReference type="HOGENOM" id="CLU_084517_2_1_6"/>
<dbReference type="PANTHER" id="PTHR46246">
    <property type="entry name" value="GUANOSINE-3',5'-BIS(DIPHOSPHATE) 3'-PYROPHOSPHOHYDROLASE MESH1"/>
    <property type="match status" value="1"/>
</dbReference>
<proteinExistence type="predicted"/>
<protein>
    <recommendedName>
        <fullName evidence="1">HD/PDEase domain-containing protein</fullName>
    </recommendedName>
</protein>
<sequence length="236" mass="25494">MLQAITTAAVALGDTAAIFRIGRPMTALTERYAQAVDYARIAHAGQLRKGTQIPYLSHLLGVSTLVLECGGDEDQAIAGLLHDVVEDCGGGHEGSIRAQFGDAVADIVMACTDATAEDKADVDNTASARKRDWRERKQSYLAHLRKTPERALLVSGCDKLYNARTIVQDLENPDVGQEIFNVFTAGRDGTLWYYAALEEIFRTRKAATARLFSGVVARMQALADSSIDTVPAHAVA</sequence>
<feature type="domain" description="HD/PDEase" evidence="1">
    <location>
        <begin position="51"/>
        <end position="172"/>
    </location>
</feature>
<dbReference type="PANTHER" id="PTHR46246:SF1">
    <property type="entry name" value="GUANOSINE-3',5'-BIS(DIPHOSPHATE) 3'-PYROPHOSPHOHYDROLASE MESH1"/>
    <property type="match status" value="1"/>
</dbReference>
<dbReference type="SUPFAM" id="SSF109604">
    <property type="entry name" value="HD-domain/PDEase-like"/>
    <property type="match status" value="1"/>
</dbReference>
<dbReference type="AlphaFoldDB" id="B0RYA3"/>
<dbReference type="Pfam" id="PF13328">
    <property type="entry name" value="HD_4"/>
    <property type="match status" value="1"/>
</dbReference>
<dbReference type="KEGG" id="xca:xcc-b100_3258"/>
<dbReference type="EMBL" id="AM920689">
    <property type="protein sequence ID" value="CAP52623.1"/>
    <property type="molecule type" value="Genomic_DNA"/>
</dbReference>
<dbReference type="GO" id="GO:0008893">
    <property type="term" value="F:guanosine-3',5'-bis(diphosphate) 3'-diphosphatase activity"/>
    <property type="evidence" value="ECO:0007669"/>
    <property type="project" value="TreeGrafter"/>
</dbReference>
<dbReference type="Gene3D" id="1.10.3210.10">
    <property type="entry name" value="Hypothetical protein af1432"/>
    <property type="match status" value="1"/>
</dbReference>
<accession>B0RYA3</accession>
<dbReference type="SMART" id="SM00471">
    <property type="entry name" value="HDc"/>
    <property type="match status" value="1"/>
</dbReference>
<organism evidence="2 3">
    <name type="scientific">Xanthomonas campestris pv. campestris (strain B100)</name>
    <dbReference type="NCBI Taxonomy" id="509169"/>
    <lineage>
        <taxon>Bacteria</taxon>
        <taxon>Pseudomonadati</taxon>
        <taxon>Pseudomonadota</taxon>
        <taxon>Gammaproteobacteria</taxon>
        <taxon>Lysobacterales</taxon>
        <taxon>Lysobacteraceae</taxon>
        <taxon>Xanthomonas</taxon>
    </lineage>
</organism>
<dbReference type="InterPro" id="IPR052194">
    <property type="entry name" value="MESH1"/>
</dbReference>
<dbReference type="Proteomes" id="UP000001188">
    <property type="component" value="Chromosome"/>
</dbReference>
<evidence type="ECO:0000259" key="1">
    <source>
        <dbReference type="SMART" id="SM00471"/>
    </source>
</evidence>
<name>B0RYA3_XANCB</name>
<evidence type="ECO:0000313" key="2">
    <source>
        <dbReference type="EMBL" id="CAP52623.1"/>
    </source>
</evidence>
<evidence type="ECO:0000313" key="3">
    <source>
        <dbReference type="Proteomes" id="UP000001188"/>
    </source>
</evidence>
<reference evidence="2 3" key="1">
    <citation type="journal article" date="2008" name="J. Biotechnol.">
        <title>The genome of Xanthomonas campestris pv. campestris B100 and its use for the reconstruction of metabolic pathways involved in xanthan biosynthesis.</title>
        <authorList>
            <person name="Vorholter F.J."/>
            <person name="Schneiker S."/>
            <person name="Goesmann A."/>
            <person name="Krause L."/>
            <person name="Bekel T."/>
            <person name="Kaiser O."/>
            <person name="Linke B."/>
            <person name="Patschkowski T."/>
            <person name="Ruckert C."/>
            <person name="Schmid J."/>
            <person name="Sidhu V.K."/>
            <person name="Sieber V."/>
            <person name="Tauch A."/>
            <person name="Watt S.A."/>
            <person name="Weisshaar B."/>
            <person name="Becker A."/>
            <person name="Niehaus K."/>
            <person name="Puhler A."/>
        </authorList>
    </citation>
    <scope>NUCLEOTIDE SEQUENCE [LARGE SCALE GENOMIC DNA]</scope>
    <source>
        <strain evidence="2 3">B100</strain>
    </source>
</reference>
<gene>
    <name evidence="2" type="ORF">XCCB100_3258</name>
</gene>
<dbReference type="InterPro" id="IPR003607">
    <property type="entry name" value="HD/PDEase_dom"/>
</dbReference>